<dbReference type="InterPro" id="IPR001631">
    <property type="entry name" value="TopoI"/>
</dbReference>
<comment type="subcellular location">
    <subcellularLocation>
        <location evidence="2">Nucleus</location>
    </subcellularLocation>
</comment>
<comment type="catalytic activity">
    <reaction evidence="1">
        <text>ATP-independent breakage of single-stranded DNA, followed by passage and rejoining.</text>
        <dbReference type="EC" id="5.6.2.1"/>
    </reaction>
</comment>
<dbReference type="InterPro" id="IPR036202">
    <property type="entry name" value="TopoI_DNA-bd_euk_N_sf"/>
</dbReference>
<reference evidence="16" key="1">
    <citation type="submission" date="2022-11" db="UniProtKB">
        <authorList>
            <consortium name="WormBaseParasite"/>
        </authorList>
    </citation>
    <scope>IDENTIFICATION</scope>
</reference>
<evidence type="ECO:0000256" key="3">
    <source>
        <dbReference type="ARBA" id="ARBA00006645"/>
    </source>
</evidence>
<evidence type="ECO:0000256" key="8">
    <source>
        <dbReference type="ARBA" id="ARBA00023235"/>
    </source>
</evidence>
<dbReference type="InterPro" id="IPR013034">
    <property type="entry name" value="DNA_topo_DNA_db_N_dom1"/>
</dbReference>
<dbReference type="PRINTS" id="PR00416">
    <property type="entry name" value="EUTPISMRASEI"/>
</dbReference>
<dbReference type="SUPFAM" id="SSF56741">
    <property type="entry name" value="Eukaryotic DNA topoisomerase I, N-terminal DNA-binding fragment"/>
    <property type="match status" value="1"/>
</dbReference>
<feature type="compositionally biased region" description="Basic and acidic residues" evidence="13">
    <location>
        <begin position="64"/>
        <end position="78"/>
    </location>
</feature>
<dbReference type="GO" id="GO:0003677">
    <property type="term" value="F:DNA binding"/>
    <property type="evidence" value="ECO:0007669"/>
    <property type="project" value="UniProtKB-UniRule"/>
</dbReference>
<dbReference type="FunFam" id="1.10.10.41:FF:000001">
    <property type="entry name" value="DNA topoisomerase I"/>
    <property type="match status" value="1"/>
</dbReference>
<evidence type="ECO:0000256" key="10">
    <source>
        <dbReference type="ARBA" id="ARBA00033297"/>
    </source>
</evidence>
<keyword evidence="12" id="KW-0175">Coiled coil</keyword>
<evidence type="ECO:0000256" key="5">
    <source>
        <dbReference type="ARBA" id="ARBA00019632"/>
    </source>
</evidence>
<dbReference type="PANTHER" id="PTHR10290:SF3">
    <property type="entry name" value="DNA TOPOISOMERASE 1"/>
    <property type="match status" value="1"/>
</dbReference>
<dbReference type="GO" id="GO:0005694">
    <property type="term" value="C:chromosome"/>
    <property type="evidence" value="ECO:0007669"/>
    <property type="project" value="InterPro"/>
</dbReference>
<sequence>MEKSANVDNFKIESSFQKDEEETEMKTEVKDDPKKLPPTPVKPTPETKSKVKKRSNNSSKKNSKNTDNEESPTKKKKKEKDDKIEVWKWWEEEKDKKKGGTKWTTLIHGGPLFPPPYEPLPKTVNFKYNGSNMALNLEAEEVATFYARLFGHEYTTKDIFNNNFFNDWRKLMTYEEREIIKDLNECDFSQLRNYFVSETEKRKAMTKDEKSKLKEDREREQKEYGMAMIDGHKQAIANFRIEPPGLFRGRGEHPKMGCLKRRILPEDVIINCSKDLIPPPPPGHQWKEIRHDNSVAWLCSWTENVLGQNKYILLSPSSKMKGEKDFEKFERARSLGKIIDQIRKKYFDEMKSKEMKIRQRAVAIYFIDKFALRAGNEKDTNEKADTVGCCSLRCEHIKLYKEFEGQMFVVEFDFLGKDSIRYFNRVSVDKKVFKNLEKFMENKNGSDDIFDRLTTSSLNQHLKSIMPGLTAKCFRTYNASFTLQQQLKKLTYGYLSSIIS</sequence>
<dbReference type="GO" id="GO:0007059">
    <property type="term" value="P:chromosome segregation"/>
    <property type="evidence" value="ECO:0007669"/>
    <property type="project" value="TreeGrafter"/>
</dbReference>
<evidence type="ECO:0000256" key="11">
    <source>
        <dbReference type="PROSITE-ProRule" id="PRU01382"/>
    </source>
</evidence>
<keyword evidence="15" id="KW-1185">Reference proteome</keyword>
<dbReference type="WBParaSite" id="PDA_v2.g10037.t1">
    <property type="protein sequence ID" value="PDA_v2.g10037.t1"/>
    <property type="gene ID" value="PDA_v2.g10037"/>
</dbReference>
<dbReference type="SUPFAM" id="SSF56349">
    <property type="entry name" value="DNA breaking-rejoining enzymes"/>
    <property type="match status" value="1"/>
</dbReference>
<protein>
    <recommendedName>
        <fullName evidence="5">DNA topoisomerase 1</fullName>
        <ecNumber evidence="4">5.6.2.1</ecNumber>
    </recommendedName>
    <alternativeName>
        <fullName evidence="10">DNA topoisomerase I</fullName>
    </alternativeName>
</protein>
<dbReference type="InterPro" id="IPR013500">
    <property type="entry name" value="TopoI_cat_euk"/>
</dbReference>
<proteinExistence type="inferred from homology"/>
<dbReference type="InterPro" id="IPR051062">
    <property type="entry name" value="Topoisomerase_IB"/>
</dbReference>
<keyword evidence="7 11" id="KW-0238">DNA-binding</keyword>
<dbReference type="InterPro" id="IPR014711">
    <property type="entry name" value="TopoI_cat_a-hlx-sub_euk"/>
</dbReference>
<dbReference type="SMART" id="SM00435">
    <property type="entry name" value="TOPEUc"/>
    <property type="match status" value="1"/>
</dbReference>
<dbReference type="AlphaFoldDB" id="A0A914NXB9"/>
<dbReference type="GO" id="GO:0003917">
    <property type="term" value="F:DNA topoisomerase type I (single strand cut, ATP-independent) activity"/>
    <property type="evidence" value="ECO:0007669"/>
    <property type="project" value="UniProtKB-EC"/>
</dbReference>
<evidence type="ECO:0000256" key="7">
    <source>
        <dbReference type="ARBA" id="ARBA00023125"/>
    </source>
</evidence>
<dbReference type="FunFam" id="3.90.15.10:FF:000003">
    <property type="entry name" value="DNA topoisomerase I"/>
    <property type="match status" value="1"/>
</dbReference>
<keyword evidence="9" id="KW-0539">Nucleus</keyword>
<keyword evidence="8" id="KW-0413">Isomerase</keyword>
<accession>A0A914NXB9</accession>
<evidence type="ECO:0000256" key="6">
    <source>
        <dbReference type="ARBA" id="ARBA00023029"/>
    </source>
</evidence>
<dbReference type="CDD" id="cd03488">
    <property type="entry name" value="Topoisomer_IB_N_htopoI_like"/>
    <property type="match status" value="1"/>
</dbReference>
<dbReference type="GO" id="GO:0006265">
    <property type="term" value="P:DNA topological change"/>
    <property type="evidence" value="ECO:0007669"/>
    <property type="project" value="InterPro"/>
</dbReference>
<dbReference type="InterPro" id="IPR048045">
    <property type="entry name" value="Topoisomer_I_DNA-bd"/>
</dbReference>
<dbReference type="Gene3D" id="3.90.15.10">
    <property type="entry name" value="Topoisomerase I, Chain A, domain 3"/>
    <property type="match status" value="1"/>
</dbReference>
<evidence type="ECO:0000313" key="16">
    <source>
        <dbReference type="WBParaSite" id="PDA_v2.g10037.t1"/>
    </source>
</evidence>
<dbReference type="Pfam" id="PF01028">
    <property type="entry name" value="Topoisom_I"/>
    <property type="match status" value="1"/>
</dbReference>
<dbReference type="InterPro" id="IPR013030">
    <property type="entry name" value="DNA_topo_DNA_db_N_dom2"/>
</dbReference>
<evidence type="ECO:0000256" key="4">
    <source>
        <dbReference type="ARBA" id="ARBA00012891"/>
    </source>
</evidence>
<dbReference type="InterPro" id="IPR011010">
    <property type="entry name" value="DNA_brk_join_enz"/>
</dbReference>
<evidence type="ECO:0000256" key="2">
    <source>
        <dbReference type="ARBA" id="ARBA00004123"/>
    </source>
</evidence>
<evidence type="ECO:0000256" key="12">
    <source>
        <dbReference type="SAM" id="Coils"/>
    </source>
</evidence>
<keyword evidence="6" id="KW-0799">Topoisomerase</keyword>
<evidence type="ECO:0000256" key="9">
    <source>
        <dbReference type="ARBA" id="ARBA00023242"/>
    </source>
</evidence>
<feature type="region of interest" description="Disordered" evidence="13">
    <location>
        <begin position="1"/>
        <end position="78"/>
    </location>
</feature>
<comment type="caution">
    <text evidence="11">Lacks conserved residue(s) required for the propagation of feature annotation.</text>
</comment>
<dbReference type="Proteomes" id="UP000887578">
    <property type="component" value="Unplaced"/>
</dbReference>
<evidence type="ECO:0000256" key="1">
    <source>
        <dbReference type="ARBA" id="ARBA00000213"/>
    </source>
</evidence>
<dbReference type="InterPro" id="IPR013499">
    <property type="entry name" value="TopoI_euk"/>
</dbReference>
<dbReference type="FunFam" id="2.170.11.10:FF:000001">
    <property type="entry name" value="DNA topoisomerase I"/>
    <property type="match status" value="1"/>
</dbReference>
<dbReference type="GO" id="GO:0005730">
    <property type="term" value="C:nucleolus"/>
    <property type="evidence" value="ECO:0007669"/>
    <property type="project" value="TreeGrafter"/>
</dbReference>
<feature type="domain" description="DNA topoisomerase I eukaryotic-type" evidence="14">
    <location>
        <begin position="246"/>
        <end position="500"/>
    </location>
</feature>
<name>A0A914NXB9_9BILA</name>
<evidence type="ECO:0000313" key="15">
    <source>
        <dbReference type="Proteomes" id="UP000887578"/>
    </source>
</evidence>
<dbReference type="PROSITE" id="PS52038">
    <property type="entry name" value="TOPO_IB_2"/>
    <property type="match status" value="1"/>
</dbReference>
<dbReference type="GO" id="GO:0006260">
    <property type="term" value="P:DNA replication"/>
    <property type="evidence" value="ECO:0007669"/>
    <property type="project" value="TreeGrafter"/>
</dbReference>
<dbReference type="Pfam" id="PF02919">
    <property type="entry name" value="Topoisom_I_N"/>
    <property type="match status" value="1"/>
</dbReference>
<organism evidence="15 16">
    <name type="scientific">Panagrolaimus davidi</name>
    <dbReference type="NCBI Taxonomy" id="227884"/>
    <lineage>
        <taxon>Eukaryota</taxon>
        <taxon>Metazoa</taxon>
        <taxon>Ecdysozoa</taxon>
        <taxon>Nematoda</taxon>
        <taxon>Chromadorea</taxon>
        <taxon>Rhabditida</taxon>
        <taxon>Tylenchina</taxon>
        <taxon>Panagrolaimomorpha</taxon>
        <taxon>Panagrolaimoidea</taxon>
        <taxon>Panagrolaimidae</taxon>
        <taxon>Panagrolaimus</taxon>
    </lineage>
</organism>
<dbReference type="Gene3D" id="1.10.10.41">
    <property type="entry name" value="Yeast DNA topoisomerase - domain 1"/>
    <property type="match status" value="1"/>
</dbReference>
<dbReference type="Gene3D" id="2.170.11.10">
    <property type="entry name" value="DNA Topoisomerase I, domain 2"/>
    <property type="match status" value="1"/>
</dbReference>
<evidence type="ECO:0000259" key="14">
    <source>
        <dbReference type="SMART" id="SM00435"/>
    </source>
</evidence>
<dbReference type="InterPro" id="IPR008336">
    <property type="entry name" value="TopoI_DNA-bd_euk"/>
</dbReference>
<feature type="compositionally biased region" description="Basic and acidic residues" evidence="13">
    <location>
        <begin position="24"/>
        <end position="35"/>
    </location>
</feature>
<evidence type="ECO:0000256" key="13">
    <source>
        <dbReference type="SAM" id="MobiDB-lite"/>
    </source>
</evidence>
<comment type="similarity">
    <text evidence="3">Belongs to the type IB topoisomerase family.</text>
</comment>
<dbReference type="EC" id="5.6.2.1" evidence="4"/>
<feature type="coiled-coil region" evidence="12">
    <location>
        <begin position="196"/>
        <end position="223"/>
    </location>
</feature>
<dbReference type="PANTHER" id="PTHR10290">
    <property type="entry name" value="DNA TOPOISOMERASE I"/>
    <property type="match status" value="1"/>
</dbReference>